<accession>A0A9X7W304</accession>
<dbReference type="KEGG" id="afx:JZ786_04770"/>
<dbReference type="AlphaFoldDB" id="A0A9X7W304"/>
<dbReference type="Pfam" id="PF11009">
    <property type="entry name" value="BrxC"/>
    <property type="match status" value="1"/>
</dbReference>
<dbReference type="NCBIfam" id="TIGR04019">
    <property type="entry name" value="B_thiol_YtxJ"/>
    <property type="match status" value="1"/>
</dbReference>
<name>A0A9X7W304_9BACL</name>
<evidence type="ECO:0000313" key="1">
    <source>
        <dbReference type="EMBL" id="QSO49689.1"/>
    </source>
</evidence>
<sequence length="78" mass="8667">MSAAAWKATRNFVLADEEGKADYVMVKVIESRSVSNAIANDLRVRHQSPQVLLLQGGKVLWTASHWDITEKSLEKALS</sequence>
<evidence type="ECO:0000313" key="2">
    <source>
        <dbReference type="Proteomes" id="UP000663505"/>
    </source>
</evidence>
<protein>
    <submittedName>
        <fullName evidence="1">Bacillithiol system redox-active protein YtxJ</fullName>
    </submittedName>
</protein>
<dbReference type="Gene3D" id="3.40.30.10">
    <property type="entry name" value="Glutaredoxin"/>
    <property type="match status" value="1"/>
</dbReference>
<dbReference type="EMBL" id="CP071182">
    <property type="protein sequence ID" value="QSO49689.1"/>
    <property type="molecule type" value="Genomic_DNA"/>
</dbReference>
<keyword evidence="2" id="KW-1185">Reference proteome</keyword>
<reference evidence="1 2" key="1">
    <citation type="submission" date="2021-02" db="EMBL/GenBank/DDBJ databases">
        <title>Alicyclobacillus curvatus sp. nov. and Alicyclobacillus mengziensis sp. nov., two acidophilic bacteria isolated from acid mine drainage.</title>
        <authorList>
            <person name="Huang Y."/>
        </authorList>
    </citation>
    <scope>NUCLEOTIDE SEQUENCE [LARGE SCALE GENOMIC DNA]</scope>
    <source>
        <strain evidence="1 2">S30H14</strain>
    </source>
</reference>
<organism evidence="1 2">
    <name type="scientific">Alicyclobacillus mengziensis</name>
    <dbReference type="NCBI Taxonomy" id="2931921"/>
    <lineage>
        <taxon>Bacteria</taxon>
        <taxon>Bacillati</taxon>
        <taxon>Bacillota</taxon>
        <taxon>Bacilli</taxon>
        <taxon>Bacillales</taxon>
        <taxon>Alicyclobacillaceae</taxon>
        <taxon>Alicyclobacillus</taxon>
    </lineage>
</organism>
<proteinExistence type="predicted"/>
<dbReference type="InterPro" id="IPR022551">
    <property type="entry name" value="BrxC"/>
</dbReference>
<gene>
    <name evidence="1" type="primary">ytxJ</name>
    <name evidence="1" type="ORF">JZ786_04770</name>
</gene>
<dbReference type="RefSeq" id="WP_206658997.1">
    <property type="nucleotide sequence ID" value="NZ_CP071182.1"/>
</dbReference>
<dbReference type="Proteomes" id="UP000663505">
    <property type="component" value="Chromosome"/>
</dbReference>